<dbReference type="SUPFAM" id="SSF49764">
    <property type="entry name" value="HSP20-like chaperones"/>
    <property type="match status" value="1"/>
</dbReference>
<name>A0A1L3GGF2_SYNAC</name>
<feature type="domain" description="CS" evidence="4">
    <location>
        <begin position="61"/>
        <end position="167"/>
    </location>
</feature>
<dbReference type="InterPro" id="IPR031107">
    <property type="entry name" value="Small_HSP"/>
</dbReference>
<sequence length="169" mass="19535">MLEEAMGKKDKKHEDKDVLVPEKAELVSPFEEMERWFGDFFNRPSFPPVWMPRMRLPSMQPVTPSIDIYEETDAVVVKAELPGIAKEDVEVNVSENLLTISGEKKAEEKVERKDYHRIERSYGSFSRSIRLPAETLADQAKASFKDGVLEIRIPKTEEAKQKKRKIEIE</sequence>
<evidence type="ECO:0000313" key="6">
    <source>
        <dbReference type="Proteomes" id="UP000182264"/>
    </source>
</evidence>
<dbReference type="EMBL" id="CP015518">
    <property type="protein sequence ID" value="APG24949.1"/>
    <property type="molecule type" value="Genomic_DNA"/>
</dbReference>
<keyword evidence="6" id="KW-1185">Reference proteome</keyword>
<accession>A0A1L3GGF2</accession>
<dbReference type="PANTHER" id="PTHR11527">
    <property type="entry name" value="HEAT-SHOCK PROTEIN 20 FAMILY MEMBER"/>
    <property type="match status" value="1"/>
</dbReference>
<dbReference type="InterPro" id="IPR008978">
    <property type="entry name" value="HSP20-like_chaperone"/>
</dbReference>
<gene>
    <name evidence="5" type="ORF">A7E75_07895</name>
</gene>
<feature type="domain" description="SHSP" evidence="3">
    <location>
        <begin position="57"/>
        <end position="169"/>
    </location>
</feature>
<comment type="similarity">
    <text evidence="1 2">Belongs to the small heat shock protein (HSP20) family.</text>
</comment>
<dbReference type="PROSITE" id="PS51203">
    <property type="entry name" value="CS"/>
    <property type="match status" value="1"/>
</dbReference>
<dbReference type="AlphaFoldDB" id="A0A1L3GGF2"/>
<evidence type="ECO:0000259" key="4">
    <source>
        <dbReference type="PROSITE" id="PS51203"/>
    </source>
</evidence>
<dbReference type="InterPro" id="IPR002068">
    <property type="entry name" value="A-crystallin/Hsp20_dom"/>
</dbReference>
<dbReference type="Gene3D" id="2.60.40.790">
    <property type="match status" value="1"/>
</dbReference>
<proteinExistence type="inferred from homology"/>
<reference evidence="5 6" key="1">
    <citation type="journal article" date="2017" name="Genome Announc.">
        <title>Complete Genome Sequences of Two Acetylene-Fermenting Pelobacter acetylenicus Strains.</title>
        <authorList>
            <person name="Sutton J.M."/>
            <person name="Baesman S.M."/>
            <person name="Fierst J.L."/>
            <person name="Poret-Peterson A.T."/>
            <person name="Oremland R.S."/>
            <person name="Dunlap D.S."/>
            <person name="Akob D.M."/>
        </authorList>
    </citation>
    <scope>NUCLEOTIDE SEQUENCE [LARGE SCALE GENOMIC DNA]</scope>
    <source>
        <strain evidence="5 6">DSM 3247</strain>
    </source>
</reference>
<dbReference type="STRING" id="29542.A6070_01855"/>
<evidence type="ECO:0000313" key="5">
    <source>
        <dbReference type="EMBL" id="APG24949.1"/>
    </source>
</evidence>
<dbReference type="PROSITE" id="PS01031">
    <property type="entry name" value="SHSP"/>
    <property type="match status" value="1"/>
</dbReference>
<evidence type="ECO:0000256" key="2">
    <source>
        <dbReference type="RuleBase" id="RU003616"/>
    </source>
</evidence>
<dbReference type="Proteomes" id="UP000182264">
    <property type="component" value="Chromosome"/>
</dbReference>
<organism evidence="5 6">
    <name type="scientific">Syntrophotalea acetylenica</name>
    <name type="common">Pelobacter acetylenicus</name>
    <dbReference type="NCBI Taxonomy" id="29542"/>
    <lineage>
        <taxon>Bacteria</taxon>
        <taxon>Pseudomonadati</taxon>
        <taxon>Thermodesulfobacteriota</taxon>
        <taxon>Desulfuromonadia</taxon>
        <taxon>Desulfuromonadales</taxon>
        <taxon>Syntrophotaleaceae</taxon>
        <taxon>Syntrophotalea</taxon>
    </lineage>
</organism>
<dbReference type="CDD" id="cd06464">
    <property type="entry name" value="ACD_sHsps-like"/>
    <property type="match status" value="1"/>
</dbReference>
<dbReference type="InterPro" id="IPR007052">
    <property type="entry name" value="CS_dom"/>
</dbReference>
<dbReference type="FunFam" id="2.60.40.790:FF:000072">
    <property type="entry name" value="Small heat shock protein HSP16.5"/>
    <property type="match status" value="1"/>
</dbReference>
<dbReference type="Pfam" id="PF00011">
    <property type="entry name" value="HSP20"/>
    <property type="match status" value="1"/>
</dbReference>
<evidence type="ECO:0000256" key="1">
    <source>
        <dbReference type="PROSITE-ProRule" id="PRU00285"/>
    </source>
</evidence>
<evidence type="ECO:0000259" key="3">
    <source>
        <dbReference type="PROSITE" id="PS01031"/>
    </source>
</evidence>
<protein>
    <submittedName>
        <fullName evidence="5">Moleuclar chaperone Hap20</fullName>
    </submittedName>
</protein>